<evidence type="ECO:0008006" key="3">
    <source>
        <dbReference type="Google" id="ProtNLM"/>
    </source>
</evidence>
<dbReference type="AlphaFoldDB" id="A0A1E3R909"/>
<evidence type="ECO:0000313" key="2">
    <source>
        <dbReference type="Proteomes" id="UP000094243"/>
    </source>
</evidence>
<dbReference type="OrthoDB" id="4626227at2"/>
<evidence type="ECO:0000313" key="1">
    <source>
        <dbReference type="EMBL" id="ODQ85897.1"/>
    </source>
</evidence>
<reference evidence="2" key="1">
    <citation type="submission" date="2016-09" db="EMBL/GenBank/DDBJ databases">
        <authorList>
            <person name="Greninger A.L."/>
            <person name="Jerome K.R."/>
            <person name="Mcnair B."/>
            <person name="Wallis C."/>
            <person name="Fang F."/>
        </authorList>
    </citation>
    <scope>NUCLEOTIDE SEQUENCE [LARGE SCALE GENOMIC DNA]</scope>
    <source>
        <strain evidence="2">M7</strain>
    </source>
</reference>
<gene>
    <name evidence="1" type="ORF">BHQ17_21950</name>
</gene>
<dbReference type="Proteomes" id="UP000094243">
    <property type="component" value="Unassembled WGS sequence"/>
</dbReference>
<dbReference type="EMBL" id="MIGZ01000162">
    <property type="protein sequence ID" value="ODQ85897.1"/>
    <property type="molecule type" value="Genomic_DNA"/>
</dbReference>
<sequence>MTIQYNVPIVEECKSMLAQCSVLTQEVHGDAMMLKARAAEHFRGGGGEGFQDDYTRVMTYVEGLAEKLKNAEVALGMGLDGMVQKDAAIRSQYV</sequence>
<proteinExistence type="predicted"/>
<comment type="caution">
    <text evidence="1">The sequence shown here is derived from an EMBL/GenBank/DDBJ whole genome shotgun (WGS) entry which is preliminary data.</text>
</comment>
<protein>
    <recommendedName>
        <fullName evidence="3">WXG100 family type VII secretion target</fullName>
    </recommendedName>
</protein>
<name>A0A1E3R909_9MYCO</name>
<dbReference type="RefSeq" id="WP_069407204.1">
    <property type="nucleotide sequence ID" value="NZ_MIGZ01000162.1"/>
</dbReference>
<keyword evidence="2" id="KW-1185">Reference proteome</keyword>
<organism evidence="1 2">
    <name type="scientific">Mycolicibacterium holsaticum</name>
    <dbReference type="NCBI Taxonomy" id="152142"/>
    <lineage>
        <taxon>Bacteria</taxon>
        <taxon>Bacillati</taxon>
        <taxon>Actinomycetota</taxon>
        <taxon>Actinomycetes</taxon>
        <taxon>Mycobacteriales</taxon>
        <taxon>Mycobacteriaceae</taxon>
        <taxon>Mycolicibacterium</taxon>
    </lineage>
</organism>
<accession>A0A1E3R909</accession>